<evidence type="ECO:0000256" key="1">
    <source>
        <dbReference type="SAM" id="MobiDB-lite"/>
    </source>
</evidence>
<gene>
    <name evidence="2" type="ORF">TNCV_2335131</name>
</gene>
<proteinExistence type="predicted"/>
<evidence type="ECO:0000313" key="3">
    <source>
        <dbReference type="Proteomes" id="UP000887159"/>
    </source>
</evidence>
<comment type="caution">
    <text evidence="2">The sequence shown here is derived from an EMBL/GenBank/DDBJ whole genome shotgun (WGS) entry which is preliminary data.</text>
</comment>
<sequence>MSVARRNSEGKTDGDTTNFHFHNFMHGTEGEENSNQYIIQYKGTLASNPRCCRRQQINEADICTPVAVDQRAANCLEEAIRSSPPCKLGVDHLTLASPSVDHC</sequence>
<accession>A0A8X6VHT7</accession>
<name>A0A8X6VHT7_TRICX</name>
<reference evidence="2" key="1">
    <citation type="submission" date="2020-08" db="EMBL/GenBank/DDBJ databases">
        <title>Multicomponent nature underlies the extraordinary mechanical properties of spider dragline silk.</title>
        <authorList>
            <person name="Kono N."/>
            <person name="Nakamura H."/>
            <person name="Mori M."/>
            <person name="Yoshida Y."/>
            <person name="Ohtoshi R."/>
            <person name="Malay A.D."/>
            <person name="Moran D.A.P."/>
            <person name="Tomita M."/>
            <person name="Numata K."/>
            <person name="Arakawa K."/>
        </authorList>
    </citation>
    <scope>NUCLEOTIDE SEQUENCE</scope>
</reference>
<feature type="region of interest" description="Disordered" evidence="1">
    <location>
        <begin position="1"/>
        <end position="26"/>
    </location>
</feature>
<dbReference type="EMBL" id="BMAU01021321">
    <property type="protein sequence ID" value="GFY13249.1"/>
    <property type="molecule type" value="Genomic_DNA"/>
</dbReference>
<dbReference type="AlphaFoldDB" id="A0A8X6VHT7"/>
<organism evidence="2 3">
    <name type="scientific">Trichonephila clavipes</name>
    <name type="common">Golden silk orbweaver</name>
    <name type="synonym">Nephila clavipes</name>
    <dbReference type="NCBI Taxonomy" id="2585209"/>
    <lineage>
        <taxon>Eukaryota</taxon>
        <taxon>Metazoa</taxon>
        <taxon>Ecdysozoa</taxon>
        <taxon>Arthropoda</taxon>
        <taxon>Chelicerata</taxon>
        <taxon>Arachnida</taxon>
        <taxon>Araneae</taxon>
        <taxon>Araneomorphae</taxon>
        <taxon>Entelegynae</taxon>
        <taxon>Araneoidea</taxon>
        <taxon>Nephilidae</taxon>
        <taxon>Trichonephila</taxon>
    </lineage>
</organism>
<keyword evidence="3" id="KW-1185">Reference proteome</keyword>
<protein>
    <submittedName>
        <fullName evidence="2">Uncharacterized protein</fullName>
    </submittedName>
</protein>
<dbReference type="Proteomes" id="UP000887159">
    <property type="component" value="Unassembled WGS sequence"/>
</dbReference>
<feature type="compositionally biased region" description="Basic and acidic residues" evidence="1">
    <location>
        <begin position="1"/>
        <end position="14"/>
    </location>
</feature>
<evidence type="ECO:0000313" key="2">
    <source>
        <dbReference type="EMBL" id="GFY13249.1"/>
    </source>
</evidence>